<reference evidence="10 13" key="2">
    <citation type="submission" date="2019-10" db="EMBL/GenBank/DDBJ databases">
        <title>Halotolerant bacteria associated to Saharan-endemic halophytes Stipa tenacissima L. and Atriplex halimus L mitigate salt stress and promote growth of tomato plants.</title>
        <authorList>
            <person name="Dif G."/>
        </authorList>
    </citation>
    <scope>NUCLEOTIDE SEQUENCE [LARGE SCALE GENOMIC DNA]</scope>
    <source>
        <strain evidence="10 13">IS26</strain>
    </source>
</reference>
<feature type="region of interest" description="Disordered" evidence="9">
    <location>
        <begin position="212"/>
        <end position="247"/>
    </location>
</feature>
<dbReference type="Pfam" id="PF02586">
    <property type="entry name" value="SRAP"/>
    <property type="match status" value="1"/>
</dbReference>
<evidence type="ECO:0000313" key="12">
    <source>
        <dbReference type="Proteomes" id="UP000274786"/>
    </source>
</evidence>
<reference evidence="11 12" key="1">
    <citation type="submission" date="2018-10" db="EMBL/GenBank/DDBJ databases">
        <title>Comparative analysis of microorganisms from saline springs in Andes Mountain Range, Colombia.</title>
        <authorList>
            <person name="Rubin E."/>
        </authorList>
    </citation>
    <scope>NUCLEOTIDE SEQUENCE [LARGE SCALE GENOMIC DNA]</scope>
    <source>
        <strain evidence="11 12">USBA GBX 843</strain>
    </source>
</reference>
<dbReference type="GO" id="GO:0106300">
    <property type="term" value="P:protein-DNA covalent cross-linking repair"/>
    <property type="evidence" value="ECO:0007669"/>
    <property type="project" value="InterPro"/>
</dbReference>
<sequence>MRRFAQAIADSESLPAGLPAELARTLAAAPDHYNIAKGGVATVLARDHDGSIAVADMVWGLVPRWSKEPATPYTTVTARLDRAPRSRIYAQAWAQRPCVLPMTGYYKWDRERRPPWPLFVQRTDGLALLAAGLWEHWESDDGQQLDSFTVLTGPNSAIPSPLTPDGPIFIAPATALDWLSGAFQTPAALRARASTAALEAYPVSRAFRDPSRDDYTLLEPVDPDTTVASTEPQPWDGDGWDERDADE</sequence>
<keyword evidence="6" id="KW-0238">DNA-binding</keyword>
<evidence type="ECO:0000313" key="11">
    <source>
        <dbReference type="EMBL" id="RLK56343.1"/>
    </source>
</evidence>
<dbReference type="PANTHER" id="PTHR13604">
    <property type="entry name" value="DC12-RELATED"/>
    <property type="match status" value="1"/>
</dbReference>
<proteinExistence type="inferred from homology"/>
<evidence type="ECO:0000256" key="2">
    <source>
        <dbReference type="ARBA" id="ARBA00022670"/>
    </source>
</evidence>
<evidence type="ECO:0000256" key="6">
    <source>
        <dbReference type="ARBA" id="ARBA00023125"/>
    </source>
</evidence>
<dbReference type="InterPro" id="IPR036590">
    <property type="entry name" value="SRAP-like"/>
</dbReference>
<evidence type="ECO:0000256" key="3">
    <source>
        <dbReference type="ARBA" id="ARBA00022763"/>
    </source>
</evidence>
<comment type="caution">
    <text evidence="11">The sequence shown here is derived from an EMBL/GenBank/DDBJ whole genome shotgun (WGS) entry which is preliminary data.</text>
</comment>
<dbReference type="GO" id="GO:0008233">
    <property type="term" value="F:peptidase activity"/>
    <property type="evidence" value="ECO:0007669"/>
    <property type="project" value="UniProtKB-KW"/>
</dbReference>
<evidence type="ECO:0000313" key="13">
    <source>
        <dbReference type="Proteomes" id="UP000449004"/>
    </source>
</evidence>
<dbReference type="OrthoDB" id="6192129at2"/>
<dbReference type="GO" id="GO:0003697">
    <property type="term" value="F:single-stranded DNA binding"/>
    <property type="evidence" value="ECO:0007669"/>
    <property type="project" value="InterPro"/>
</dbReference>
<evidence type="ECO:0000313" key="10">
    <source>
        <dbReference type="EMBL" id="KAB7632214.1"/>
    </source>
</evidence>
<keyword evidence="7" id="KW-0456">Lyase</keyword>
<accession>A0A498CH57</accession>
<keyword evidence="3" id="KW-0227">DNA damage</keyword>
<dbReference type="SUPFAM" id="SSF143081">
    <property type="entry name" value="BB1717-like"/>
    <property type="match status" value="1"/>
</dbReference>
<dbReference type="Gene3D" id="3.90.1680.10">
    <property type="entry name" value="SOS response associated peptidase-like"/>
    <property type="match status" value="1"/>
</dbReference>
<keyword evidence="4 8" id="KW-0378">Hydrolase</keyword>
<protein>
    <recommendedName>
        <fullName evidence="8">Abasic site processing protein</fullName>
        <ecNumber evidence="8">3.4.-.-</ecNumber>
    </recommendedName>
</protein>
<keyword evidence="5" id="KW-0190">Covalent protein-DNA linkage</keyword>
<evidence type="ECO:0000256" key="5">
    <source>
        <dbReference type="ARBA" id="ARBA00023124"/>
    </source>
</evidence>
<dbReference type="AlphaFoldDB" id="A0A498CH57"/>
<dbReference type="GO" id="GO:0016829">
    <property type="term" value="F:lyase activity"/>
    <property type="evidence" value="ECO:0007669"/>
    <property type="project" value="UniProtKB-KW"/>
</dbReference>
<dbReference type="RefSeq" id="WP_121037464.1">
    <property type="nucleotide sequence ID" value="NZ_RCDC01000004.1"/>
</dbReference>
<dbReference type="EC" id="3.4.-.-" evidence="8"/>
<feature type="compositionally biased region" description="Acidic residues" evidence="9">
    <location>
        <begin position="238"/>
        <end position="247"/>
    </location>
</feature>
<gene>
    <name evidence="11" type="ORF">BCL79_0727</name>
    <name evidence="10" type="ORF">F9K92_03035</name>
</gene>
<keyword evidence="2 8" id="KW-0645">Protease</keyword>
<evidence type="ECO:0000256" key="7">
    <source>
        <dbReference type="ARBA" id="ARBA00023239"/>
    </source>
</evidence>
<dbReference type="Proteomes" id="UP000449004">
    <property type="component" value="Unassembled WGS sequence"/>
</dbReference>
<comment type="similarity">
    <text evidence="1 8">Belongs to the SOS response-associated peptidase family.</text>
</comment>
<evidence type="ECO:0000256" key="8">
    <source>
        <dbReference type="RuleBase" id="RU364100"/>
    </source>
</evidence>
<dbReference type="Proteomes" id="UP000274786">
    <property type="component" value="Unassembled WGS sequence"/>
</dbReference>
<dbReference type="PANTHER" id="PTHR13604:SF0">
    <property type="entry name" value="ABASIC SITE PROCESSING PROTEIN HMCES"/>
    <property type="match status" value="1"/>
</dbReference>
<evidence type="ECO:0000256" key="9">
    <source>
        <dbReference type="SAM" id="MobiDB-lite"/>
    </source>
</evidence>
<evidence type="ECO:0000256" key="4">
    <source>
        <dbReference type="ARBA" id="ARBA00022801"/>
    </source>
</evidence>
<organism evidence="11 12">
    <name type="scientific">Stenotrophomonas rhizophila</name>
    <dbReference type="NCBI Taxonomy" id="216778"/>
    <lineage>
        <taxon>Bacteria</taxon>
        <taxon>Pseudomonadati</taxon>
        <taxon>Pseudomonadota</taxon>
        <taxon>Gammaproteobacteria</taxon>
        <taxon>Lysobacterales</taxon>
        <taxon>Lysobacteraceae</taxon>
        <taxon>Stenotrophomonas</taxon>
    </lineage>
</organism>
<dbReference type="EMBL" id="RCDC01000004">
    <property type="protein sequence ID" value="RLK56343.1"/>
    <property type="molecule type" value="Genomic_DNA"/>
</dbReference>
<dbReference type="EMBL" id="WELC01000003">
    <property type="protein sequence ID" value="KAB7632214.1"/>
    <property type="molecule type" value="Genomic_DNA"/>
</dbReference>
<evidence type="ECO:0000256" key="1">
    <source>
        <dbReference type="ARBA" id="ARBA00008136"/>
    </source>
</evidence>
<dbReference type="InterPro" id="IPR003738">
    <property type="entry name" value="SRAP"/>
</dbReference>
<dbReference type="GO" id="GO:0006508">
    <property type="term" value="P:proteolysis"/>
    <property type="evidence" value="ECO:0007669"/>
    <property type="project" value="UniProtKB-KW"/>
</dbReference>
<name>A0A498CH57_9GAMM</name>